<dbReference type="AlphaFoldDB" id="A0A1Y5RRW1"/>
<keyword evidence="1" id="KW-0732">Signal</keyword>
<evidence type="ECO:0000313" key="2">
    <source>
        <dbReference type="EMBL" id="SLN23887.1"/>
    </source>
</evidence>
<name>A0A1Y5RRW1_9RHOB</name>
<gene>
    <name evidence="2" type="ORF">ROA7023_00725</name>
</gene>
<dbReference type="RefSeq" id="WP_085877630.1">
    <property type="nucleotide sequence ID" value="NZ_FWFZ01000002.1"/>
</dbReference>
<sequence length="105" mass="10697">MTRIIALALAATVSTASLASADSYFGIIDAQGGSSILDLGTVVSETGGVVEIYKGDTVIGSQAVRAGANSNVRINVNATPVSDVTAVLRSGDQVLDEARIDISRM</sequence>
<evidence type="ECO:0000313" key="3">
    <source>
        <dbReference type="Proteomes" id="UP000193900"/>
    </source>
</evidence>
<dbReference type="Proteomes" id="UP000193900">
    <property type="component" value="Unassembled WGS sequence"/>
</dbReference>
<organism evidence="2 3">
    <name type="scientific">Roseisalinus antarcticus</name>
    <dbReference type="NCBI Taxonomy" id="254357"/>
    <lineage>
        <taxon>Bacteria</taxon>
        <taxon>Pseudomonadati</taxon>
        <taxon>Pseudomonadota</taxon>
        <taxon>Alphaproteobacteria</taxon>
        <taxon>Rhodobacterales</taxon>
        <taxon>Roseobacteraceae</taxon>
        <taxon>Roseisalinus</taxon>
    </lineage>
</organism>
<accession>A0A1Y5RRW1</accession>
<dbReference type="EMBL" id="FWFZ01000002">
    <property type="protein sequence ID" value="SLN23887.1"/>
    <property type="molecule type" value="Genomic_DNA"/>
</dbReference>
<protein>
    <submittedName>
        <fullName evidence="2">Uncharacterized protein</fullName>
    </submittedName>
</protein>
<feature type="chain" id="PRO_5012667024" evidence="1">
    <location>
        <begin position="22"/>
        <end position="105"/>
    </location>
</feature>
<keyword evidence="3" id="KW-1185">Reference proteome</keyword>
<evidence type="ECO:0000256" key="1">
    <source>
        <dbReference type="SAM" id="SignalP"/>
    </source>
</evidence>
<feature type="signal peptide" evidence="1">
    <location>
        <begin position="1"/>
        <end position="21"/>
    </location>
</feature>
<dbReference type="OrthoDB" id="7876219at2"/>
<reference evidence="2 3" key="1">
    <citation type="submission" date="2017-03" db="EMBL/GenBank/DDBJ databases">
        <authorList>
            <person name="Afonso C.L."/>
            <person name="Miller P.J."/>
            <person name="Scott M.A."/>
            <person name="Spackman E."/>
            <person name="Goraichik I."/>
            <person name="Dimitrov K.M."/>
            <person name="Suarez D.L."/>
            <person name="Swayne D.E."/>
        </authorList>
    </citation>
    <scope>NUCLEOTIDE SEQUENCE [LARGE SCALE GENOMIC DNA]</scope>
    <source>
        <strain evidence="2 3">CECT 7023</strain>
    </source>
</reference>
<proteinExistence type="predicted"/>